<accession>A0A192H0R2</accession>
<keyword evidence="2" id="KW-1185">Reference proteome</keyword>
<evidence type="ECO:0000313" key="2">
    <source>
        <dbReference type="Proteomes" id="UP000078582"/>
    </source>
</evidence>
<dbReference type="STRING" id="375175.AYR53_01455"/>
<dbReference type="Proteomes" id="UP000078582">
    <property type="component" value="Chromosome"/>
</dbReference>
<name>A0A192H0R2_9LACO</name>
<gene>
    <name evidence="1" type="ORF">AYR53_01455</name>
</gene>
<proteinExistence type="predicted"/>
<dbReference type="EMBL" id="CP014873">
    <property type="protein sequence ID" value="ANK61546.1"/>
    <property type="molecule type" value="Genomic_DNA"/>
</dbReference>
<protein>
    <submittedName>
        <fullName evidence="1">Uncharacterized protein</fullName>
    </submittedName>
</protein>
<dbReference type="RefSeq" id="WP_068279719.1">
    <property type="nucleotide sequence ID" value="NZ_CP014873.1"/>
</dbReference>
<organism evidence="1 2">
    <name type="scientific">Loigolactobacillus backii</name>
    <dbReference type="NCBI Taxonomy" id="375175"/>
    <lineage>
        <taxon>Bacteria</taxon>
        <taxon>Bacillati</taxon>
        <taxon>Bacillota</taxon>
        <taxon>Bacilli</taxon>
        <taxon>Lactobacillales</taxon>
        <taxon>Lactobacillaceae</taxon>
        <taxon>Loigolactobacillus</taxon>
    </lineage>
</organism>
<reference evidence="1 2" key="1">
    <citation type="submission" date="2016-03" db="EMBL/GenBank/DDBJ databases">
        <title>Pediococcus and Lactobacillus from brewery environment - whole genome sequencing and assembly.</title>
        <authorList>
            <person name="Behr J."/>
            <person name="Geissler A.J."/>
            <person name="Vogel R.F."/>
        </authorList>
    </citation>
    <scope>NUCLEOTIDE SEQUENCE [LARGE SCALE GENOMIC DNA]</scope>
    <source>
        <strain evidence="1 2">TMW 1.1989</strain>
    </source>
</reference>
<dbReference type="AlphaFoldDB" id="A0A192H0R2"/>
<evidence type="ECO:0000313" key="1">
    <source>
        <dbReference type="EMBL" id="ANK61546.1"/>
    </source>
</evidence>
<dbReference type="OrthoDB" id="2330057at2"/>
<sequence length="177" mass="20377">MLWGEILVGGLIVLTIIIFYFTYVHYARLRNGRTGYYGLIRTIKIARRVLIGLVVILVGVIGYDHFSYAAQSTQTTSAAKQHSNKVVKPKRHQVTTSHKKKVKKSTLTGKRAVYIVQHYYERTQTQTNVDQYQFLGKKRDDTESLVYEVGGFQNNTGQLQQIHDYEVHSDGKFDEIY</sequence>
<dbReference type="GeneID" id="42980903"/>